<gene>
    <name evidence="1" type="ORF">UFOVP1336_33</name>
</gene>
<reference evidence="1" key="1">
    <citation type="submission" date="2020-05" db="EMBL/GenBank/DDBJ databases">
        <authorList>
            <person name="Chiriac C."/>
            <person name="Salcher M."/>
            <person name="Ghai R."/>
            <person name="Kavagutti S V."/>
        </authorList>
    </citation>
    <scope>NUCLEOTIDE SEQUENCE</scope>
</reference>
<organism evidence="1">
    <name type="scientific">uncultured Caudovirales phage</name>
    <dbReference type="NCBI Taxonomy" id="2100421"/>
    <lineage>
        <taxon>Viruses</taxon>
        <taxon>Duplodnaviria</taxon>
        <taxon>Heunggongvirae</taxon>
        <taxon>Uroviricota</taxon>
        <taxon>Caudoviricetes</taxon>
        <taxon>Peduoviridae</taxon>
        <taxon>Maltschvirus</taxon>
        <taxon>Maltschvirus maltsch</taxon>
    </lineage>
</organism>
<proteinExistence type="predicted"/>
<dbReference type="EMBL" id="LR797285">
    <property type="protein sequence ID" value="CAB4199391.1"/>
    <property type="molecule type" value="Genomic_DNA"/>
</dbReference>
<sequence length="162" mass="17817">MSVIGDQATAIKNAISAVPDIGLVYDYQPYPKNDWAQFIDTLTVVIGSQRQVRAWTIQYDGENRDYQAVGVGSVKIVRNVNYIIRGHMSWSNPSSDSAFRDLIEKVATAIDQARSLNGTALDHQPVTIDLPNDASPVMIGDVLCHYTEIRVVVKVVETIAAV</sequence>
<evidence type="ECO:0000313" key="1">
    <source>
        <dbReference type="EMBL" id="CAB4199391.1"/>
    </source>
</evidence>
<name>A0A6J5RZP1_9CAUD</name>
<protein>
    <submittedName>
        <fullName evidence="1">Uncharacterized protein</fullName>
    </submittedName>
</protein>
<accession>A0A6J5RZP1</accession>